<dbReference type="RefSeq" id="WP_123849527.1">
    <property type="nucleotide sequence ID" value="NZ_RPDH01000003.1"/>
</dbReference>
<dbReference type="GO" id="GO:0019693">
    <property type="term" value="P:ribose phosphate metabolic process"/>
    <property type="evidence" value="ECO:0007669"/>
    <property type="project" value="TreeGrafter"/>
</dbReference>
<evidence type="ECO:0000256" key="1">
    <source>
        <dbReference type="ARBA" id="ARBA00000847"/>
    </source>
</evidence>
<evidence type="ECO:0000259" key="8">
    <source>
        <dbReference type="PROSITE" id="PS51462"/>
    </source>
</evidence>
<dbReference type="GO" id="GO:0016787">
    <property type="term" value="F:hydrolase activity"/>
    <property type="evidence" value="ECO:0007669"/>
    <property type="project" value="UniProtKB-KW"/>
</dbReference>
<dbReference type="InterPro" id="IPR015797">
    <property type="entry name" value="NUDIX_hydrolase-like_dom_sf"/>
</dbReference>
<dbReference type="Gene3D" id="3.90.79.10">
    <property type="entry name" value="Nucleoside Triphosphate Pyrophosphohydrolase"/>
    <property type="match status" value="1"/>
</dbReference>
<dbReference type="AlphaFoldDB" id="A0A3N4Q271"/>
<comment type="caution">
    <text evidence="9">The sequence shown here is derived from an EMBL/GenBank/DDBJ whole genome shotgun (WGS) entry which is preliminary data.</text>
</comment>
<dbReference type="CDD" id="cd03424">
    <property type="entry name" value="NUDIX_ADPRase_Nudt5_UGPPase_Nudt14"/>
    <property type="match status" value="1"/>
</dbReference>
<comment type="similarity">
    <text evidence="3">Belongs to the Nudix hydrolase family. NudK subfamily.</text>
</comment>
<dbReference type="PANTHER" id="PTHR11839">
    <property type="entry name" value="UDP/ADP-SUGAR PYROPHOSPHATASE"/>
    <property type="match status" value="1"/>
</dbReference>
<keyword evidence="5 9" id="KW-0378">Hydrolase</keyword>
<comment type="cofactor">
    <cofactor evidence="2">
        <name>Mg(2+)</name>
        <dbReference type="ChEBI" id="CHEBI:18420"/>
    </cofactor>
</comment>
<evidence type="ECO:0000256" key="5">
    <source>
        <dbReference type="ARBA" id="ARBA00022801"/>
    </source>
</evidence>
<name>A0A3N4Q271_9BACT</name>
<feature type="domain" description="Nudix hydrolase" evidence="8">
    <location>
        <begin position="39"/>
        <end position="169"/>
    </location>
</feature>
<comment type="catalytic activity">
    <reaction evidence="1">
        <text>GDP-alpha-D-mannose + H2O = alpha-D-mannose 1-phosphate + GMP + 2 H(+)</text>
        <dbReference type="Rhea" id="RHEA:27978"/>
        <dbReference type="ChEBI" id="CHEBI:15377"/>
        <dbReference type="ChEBI" id="CHEBI:15378"/>
        <dbReference type="ChEBI" id="CHEBI:57527"/>
        <dbReference type="ChEBI" id="CHEBI:58115"/>
        <dbReference type="ChEBI" id="CHEBI:58409"/>
    </reaction>
</comment>
<evidence type="ECO:0000313" key="10">
    <source>
        <dbReference type="Proteomes" id="UP000278351"/>
    </source>
</evidence>
<dbReference type="SUPFAM" id="SSF55811">
    <property type="entry name" value="Nudix"/>
    <property type="match status" value="1"/>
</dbReference>
<evidence type="ECO:0000256" key="4">
    <source>
        <dbReference type="ARBA" id="ARBA00016377"/>
    </source>
</evidence>
<evidence type="ECO:0000256" key="3">
    <source>
        <dbReference type="ARBA" id="ARBA00007275"/>
    </source>
</evidence>
<dbReference type="Pfam" id="PF00293">
    <property type="entry name" value="NUDIX"/>
    <property type="match status" value="1"/>
</dbReference>
<protein>
    <recommendedName>
        <fullName evidence="4">GDP-mannose pyrophosphatase</fullName>
    </recommendedName>
    <alternativeName>
        <fullName evidence="6">GDP-mannose hydrolase</fullName>
    </alternativeName>
    <alternativeName>
        <fullName evidence="7">GDPMK</fullName>
    </alternativeName>
</protein>
<evidence type="ECO:0000256" key="2">
    <source>
        <dbReference type="ARBA" id="ARBA00001946"/>
    </source>
</evidence>
<evidence type="ECO:0000256" key="7">
    <source>
        <dbReference type="ARBA" id="ARBA00032272"/>
    </source>
</evidence>
<dbReference type="EMBL" id="RPDH01000003">
    <property type="protein sequence ID" value="RPE05874.1"/>
    <property type="molecule type" value="Genomic_DNA"/>
</dbReference>
<dbReference type="OrthoDB" id="9806150at2"/>
<dbReference type="Proteomes" id="UP000278351">
    <property type="component" value="Unassembled WGS sequence"/>
</dbReference>
<dbReference type="GO" id="GO:0006753">
    <property type="term" value="P:nucleoside phosphate metabolic process"/>
    <property type="evidence" value="ECO:0007669"/>
    <property type="project" value="TreeGrafter"/>
</dbReference>
<dbReference type="InterPro" id="IPR000086">
    <property type="entry name" value="NUDIX_hydrolase_dom"/>
</dbReference>
<evidence type="ECO:0000256" key="6">
    <source>
        <dbReference type="ARBA" id="ARBA00032162"/>
    </source>
</evidence>
<accession>A0A3N4Q271</accession>
<reference evidence="9 10" key="1">
    <citation type="submission" date="2018-11" db="EMBL/GenBank/DDBJ databases">
        <title>Chitinophaga lutea sp.nov., isolate from arsenic contaminated soil.</title>
        <authorList>
            <person name="Zong Y."/>
        </authorList>
    </citation>
    <scope>NUCLEOTIDE SEQUENCE [LARGE SCALE GENOMIC DNA]</scope>
    <source>
        <strain evidence="9 10">ZY74</strain>
    </source>
</reference>
<proteinExistence type="inferred from homology"/>
<keyword evidence="10" id="KW-1185">Reference proteome</keyword>
<dbReference type="PROSITE" id="PS51462">
    <property type="entry name" value="NUDIX"/>
    <property type="match status" value="1"/>
</dbReference>
<organism evidence="9 10">
    <name type="scientific">Chitinophaga lutea</name>
    <dbReference type="NCBI Taxonomy" id="2488634"/>
    <lineage>
        <taxon>Bacteria</taxon>
        <taxon>Pseudomonadati</taxon>
        <taxon>Bacteroidota</taxon>
        <taxon>Chitinophagia</taxon>
        <taxon>Chitinophagales</taxon>
        <taxon>Chitinophagaceae</taxon>
        <taxon>Chitinophaga</taxon>
    </lineage>
</organism>
<gene>
    <name evidence="9" type="ORF">EGT74_26310</name>
</gene>
<evidence type="ECO:0000313" key="9">
    <source>
        <dbReference type="EMBL" id="RPE05874.1"/>
    </source>
</evidence>
<dbReference type="PANTHER" id="PTHR11839:SF18">
    <property type="entry name" value="NUDIX HYDROLASE DOMAIN-CONTAINING PROTEIN"/>
    <property type="match status" value="1"/>
</dbReference>
<sequence length="188" mass="21540">MDWKLVNSEYLYKEPWLTLRRDICETPAGVTVNPYYVLEYPDWVCVMAVTADHQVILIRQYRHAFGTVLLEIPGGVIDPEDPVPLDAARRELLEETGYAFEQFYSLGAVSHNPSTSTNLTHMFLATGGKYVQAQQLDANEEIEVLLKDVNEVEQMLKEHQFVQALHVSCLHYGLEKIKELRADMNRGE</sequence>